<proteinExistence type="predicted"/>
<sequence length="256" mass="29513">MAKDKSPVGYCFNCRQIKSLYAHNNTYNLGLCKDCGQNKIDFTMEKLQEICRLTNIPFDEEEAKNVVDGKVKLGIYIRNLTSLGNNDGYKVITKETKEKEDTFVVTDAIKERWGNDYTKEQLEALENHFHNLYAIKEPATALERQNYLTNSQLNLALTTALREMDVRAIPTLRKAYQDDCKALGLDAIMNSQNDMGESVGERLARFEMSEPIADINEYHDVEQYEKYIKKWMQIPLKRTFGMASEEEVASLYDDTE</sequence>
<comment type="caution">
    <text evidence="1">The sequence shown here is derived from an EMBL/GenBank/DDBJ whole genome shotgun (WGS) entry which is preliminary data.</text>
</comment>
<dbReference type="Proteomes" id="UP000494265">
    <property type="component" value="Unassembled WGS sequence"/>
</dbReference>
<name>A0A6F9XJI3_9LACO</name>
<organism evidence="1">
    <name type="scientific">Ligilactobacillus agilis</name>
    <dbReference type="NCBI Taxonomy" id="1601"/>
    <lineage>
        <taxon>Bacteria</taxon>
        <taxon>Bacillati</taxon>
        <taxon>Bacillota</taxon>
        <taxon>Bacilli</taxon>
        <taxon>Lactobacillales</taxon>
        <taxon>Lactobacillaceae</taxon>
        <taxon>Ligilactobacillus</taxon>
    </lineage>
</organism>
<reference evidence="1" key="1">
    <citation type="submission" date="2019-10" db="EMBL/GenBank/DDBJ databases">
        <title>Lactobacillus agilis SY212 Whole Genome Sequencing Project.</title>
        <authorList>
            <person name="Suzuki S."/>
            <person name="Endo A."/>
            <person name="Maeno S."/>
            <person name="Shiwa Y."/>
            <person name="Matsutani M."/>
            <person name="Kajikawa A."/>
        </authorList>
    </citation>
    <scope>NUCLEOTIDE SEQUENCE</scope>
    <source>
        <strain evidence="1">SY212</strain>
    </source>
</reference>
<dbReference type="EMBL" id="BLAM01000054">
    <property type="protein sequence ID" value="GET05409.1"/>
    <property type="molecule type" value="Genomic_DNA"/>
</dbReference>
<dbReference type="RefSeq" id="WP_172584250.1">
    <property type="nucleotide sequence ID" value="NZ_BLAM01000054.1"/>
</dbReference>
<accession>A0A6F9XJI3</accession>
<protein>
    <submittedName>
        <fullName evidence="1">Uncharacterized protein</fullName>
    </submittedName>
</protein>
<gene>
    <name evidence="1" type="ORF">SY212_04390</name>
</gene>
<evidence type="ECO:0000313" key="1">
    <source>
        <dbReference type="EMBL" id="GET05409.1"/>
    </source>
</evidence>
<dbReference type="AlphaFoldDB" id="A0A6F9XJI3"/>